<dbReference type="PANTHER" id="PTHR21666:SF288">
    <property type="entry name" value="CELL DIVISION PROTEIN YTFB"/>
    <property type="match status" value="1"/>
</dbReference>
<evidence type="ECO:0000256" key="5">
    <source>
        <dbReference type="ARBA" id="ARBA00022833"/>
    </source>
</evidence>
<dbReference type="RefSeq" id="WP_147042596.1">
    <property type="nucleotide sequence ID" value="NZ_BAABIR010000005.1"/>
</dbReference>
<dbReference type="Gene3D" id="3.10.450.350">
    <property type="match status" value="1"/>
</dbReference>
<keyword evidence="3" id="KW-0479">Metal-binding</keyword>
<dbReference type="InterPro" id="IPR016047">
    <property type="entry name" value="M23ase_b-sheet_dom"/>
</dbReference>
<keyword evidence="5" id="KW-0862">Zinc</keyword>
<evidence type="ECO:0000313" key="9">
    <source>
        <dbReference type="Proteomes" id="UP000321249"/>
    </source>
</evidence>
<organism evidence="8 9">
    <name type="scientific">Allosphingosinicella ginsenosidimutans</name>
    <dbReference type="NCBI Taxonomy" id="1176539"/>
    <lineage>
        <taxon>Bacteria</taxon>
        <taxon>Pseudomonadati</taxon>
        <taxon>Pseudomonadota</taxon>
        <taxon>Alphaproteobacteria</taxon>
        <taxon>Sphingomonadales</taxon>
        <taxon>Sphingomonadaceae</taxon>
        <taxon>Allosphingosinicella</taxon>
    </lineage>
</organism>
<gene>
    <name evidence="8" type="ORF">FRZ32_05620</name>
</gene>
<dbReference type="CDD" id="cd12797">
    <property type="entry name" value="M23_peptidase"/>
    <property type="match status" value="1"/>
</dbReference>
<dbReference type="OrthoDB" id="9815245at2"/>
<keyword evidence="9" id="KW-1185">Reference proteome</keyword>
<keyword evidence="4" id="KW-0378">Hydrolase</keyword>
<evidence type="ECO:0000256" key="2">
    <source>
        <dbReference type="ARBA" id="ARBA00022670"/>
    </source>
</evidence>
<comment type="cofactor">
    <cofactor evidence="1">
        <name>Zn(2+)</name>
        <dbReference type="ChEBI" id="CHEBI:29105"/>
    </cofactor>
</comment>
<reference evidence="8 9" key="1">
    <citation type="journal article" date="2015" name="J. Microbiol.">
        <title>Sphingosinicella ginsenosidimutans sp. nov., with ginsenoside converting activity.</title>
        <authorList>
            <person name="Kim J.K."/>
            <person name="Kang M.S."/>
            <person name="Park S.C."/>
            <person name="Kim K.M."/>
            <person name="Choi K."/>
            <person name="Yoon M.H."/>
            <person name="Im W.T."/>
        </authorList>
    </citation>
    <scope>NUCLEOTIDE SEQUENCE [LARGE SCALE GENOMIC DNA]</scope>
    <source>
        <strain evidence="8 9">BS-11</strain>
    </source>
</reference>
<sequence length="503" mass="52468">MSGGSAGGAAALRFGGASRDRAGFGARVATSSFRSAGDFNLVVDLGQRIGSGEWFRGLATLVALCWAIWSLTPSLAPLPGSVPLPFSEAEAQQAGALAIAPLAYGGDTGRRMAPSEAVVPLPEAPERPIVDLAASLGQGDGLAATLQRAGVGAAEANGVAEMVTAVVPASDLQAGTTINLTLGRRPNRLVARPLEKLAMRARFDLKIEIARAGDALRLTQIPIAVDNTPLRIQGRVGDSLYRSARAAGVPARIVETYLRALATQIGVPSGINADDRFDIIVAHRRAATGETETGDLLFAGLRRNRGRDLQLMQWSSGGTTQWFEASGVGRQSGGLLRPVPGAVNSPFGPRFHPVLHYTRMHTGVDFHAAYGQPIVAVADGRVVRAGRAGGYGNQVMLAHAGGLVTSYSHMSRFAVSVGDRVRRGQVIGYVGATGLATGPHLHYEMFRGGARVNPLTTQFATRAQLSGADLAGFRNRLHSLLATPLASQRADATAGAPAHRAAP</sequence>
<dbReference type="AlphaFoldDB" id="A0A5C6TS26"/>
<dbReference type="EMBL" id="VOQQ01000001">
    <property type="protein sequence ID" value="TXC63184.1"/>
    <property type="molecule type" value="Genomic_DNA"/>
</dbReference>
<proteinExistence type="predicted"/>
<dbReference type="InterPro" id="IPR050570">
    <property type="entry name" value="Cell_wall_metabolism_enzyme"/>
</dbReference>
<evidence type="ECO:0000313" key="8">
    <source>
        <dbReference type="EMBL" id="TXC63184.1"/>
    </source>
</evidence>
<dbReference type="PANTHER" id="PTHR21666">
    <property type="entry name" value="PEPTIDASE-RELATED"/>
    <property type="match status" value="1"/>
</dbReference>
<dbReference type="SUPFAM" id="SSF51261">
    <property type="entry name" value="Duplicated hybrid motif"/>
    <property type="match status" value="1"/>
</dbReference>
<dbReference type="Gene3D" id="2.70.70.10">
    <property type="entry name" value="Glucose Permease (Domain IIA)"/>
    <property type="match status" value="1"/>
</dbReference>
<dbReference type="InterPro" id="IPR011055">
    <property type="entry name" value="Dup_hybrid_motif"/>
</dbReference>
<accession>A0A5C6TS26</accession>
<comment type="caution">
    <text evidence="8">The sequence shown here is derived from an EMBL/GenBank/DDBJ whole genome shotgun (WGS) entry which is preliminary data.</text>
</comment>
<protein>
    <submittedName>
        <fullName evidence="8">M23 family metallopeptidase</fullName>
    </submittedName>
</protein>
<evidence type="ECO:0000256" key="3">
    <source>
        <dbReference type="ARBA" id="ARBA00022723"/>
    </source>
</evidence>
<keyword evidence="2" id="KW-0645">Protease</keyword>
<keyword evidence="6" id="KW-0482">Metalloprotease</keyword>
<evidence type="ECO:0000259" key="7">
    <source>
        <dbReference type="Pfam" id="PF01551"/>
    </source>
</evidence>
<dbReference type="GO" id="GO:0046872">
    <property type="term" value="F:metal ion binding"/>
    <property type="evidence" value="ECO:0007669"/>
    <property type="project" value="UniProtKB-KW"/>
</dbReference>
<evidence type="ECO:0000256" key="6">
    <source>
        <dbReference type="ARBA" id="ARBA00023049"/>
    </source>
</evidence>
<dbReference type="Pfam" id="PF01551">
    <property type="entry name" value="Peptidase_M23"/>
    <property type="match status" value="1"/>
</dbReference>
<dbReference type="Proteomes" id="UP000321249">
    <property type="component" value="Unassembled WGS sequence"/>
</dbReference>
<name>A0A5C6TS26_9SPHN</name>
<evidence type="ECO:0000256" key="4">
    <source>
        <dbReference type="ARBA" id="ARBA00022801"/>
    </source>
</evidence>
<dbReference type="GO" id="GO:0006508">
    <property type="term" value="P:proteolysis"/>
    <property type="evidence" value="ECO:0007669"/>
    <property type="project" value="UniProtKB-KW"/>
</dbReference>
<dbReference type="GO" id="GO:0004222">
    <property type="term" value="F:metalloendopeptidase activity"/>
    <property type="evidence" value="ECO:0007669"/>
    <property type="project" value="TreeGrafter"/>
</dbReference>
<evidence type="ECO:0000256" key="1">
    <source>
        <dbReference type="ARBA" id="ARBA00001947"/>
    </source>
</evidence>
<feature type="domain" description="M23ase beta-sheet core" evidence="7">
    <location>
        <begin position="359"/>
        <end position="454"/>
    </location>
</feature>